<proteinExistence type="predicted"/>
<accession>A0ABU6TSP7</accession>
<feature type="non-terminal residue" evidence="1">
    <location>
        <position position="91"/>
    </location>
</feature>
<keyword evidence="2" id="KW-1185">Reference proteome</keyword>
<dbReference type="Proteomes" id="UP001341840">
    <property type="component" value="Unassembled WGS sequence"/>
</dbReference>
<gene>
    <name evidence="1" type="ORF">PIB30_086732</name>
</gene>
<evidence type="ECO:0000313" key="1">
    <source>
        <dbReference type="EMBL" id="MED6151897.1"/>
    </source>
</evidence>
<evidence type="ECO:0000313" key="2">
    <source>
        <dbReference type="Proteomes" id="UP001341840"/>
    </source>
</evidence>
<comment type="caution">
    <text evidence="1">The sequence shown here is derived from an EMBL/GenBank/DDBJ whole genome shotgun (WGS) entry which is preliminary data.</text>
</comment>
<protein>
    <submittedName>
        <fullName evidence="1">Uncharacterized protein</fullName>
    </submittedName>
</protein>
<sequence length="91" mass="10808">MITDDTRRVYEDEEKIDETMIDFLENLFTDKDTEDEQNITEVVRHRIDDEEASVGKRFYSEESPFGPQALMGCPHFSTKRCGELWERMLQI</sequence>
<reference evidence="1 2" key="1">
    <citation type="journal article" date="2023" name="Plants (Basel)">
        <title>Bridging the Gap: Combining Genomics and Transcriptomics Approaches to Understand Stylosanthes scabra, an Orphan Legume from the Brazilian Caatinga.</title>
        <authorList>
            <person name="Ferreira-Neto J.R.C."/>
            <person name="da Silva M.D."/>
            <person name="Binneck E."/>
            <person name="de Melo N.F."/>
            <person name="da Silva R.H."/>
            <person name="de Melo A.L.T.M."/>
            <person name="Pandolfi V."/>
            <person name="Bustamante F.O."/>
            <person name="Brasileiro-Vidal A.C."/>
            <person name="Benko-Iseppon A.M."/>
        </authorList>
    </citation>
    <scope>NUCLEOTIDE SEQUENCE [LARGE SCALE GENOMIC DNA]</scope>
    <source>
        <tissue evidence="1">Leaves</tissue>
    </source>
</reference>
<organism evidence="1 2">
    <name type="scientific">Stylosanthes scabra</name>
    <dbReference type="NCBI Taxonomy" id="79078"/>
    <lineage>
        <taxon>Eukaryota</taxon>
        <taxon>Viridiplantae</taxon>
        <taxon>Streptophyta</taxon>
        <taxon>Embryophyta</taxon>
        <taxon>Tracheophyta</taxon>
        <taxon>Spermatophyta</taxon>
        <taxon>Magnoliopsida</taxon>
        <taxon>eudicotyledons</taxon>
        <taxon>Gunneridae</taxon>
        <taxon>Pentapetalae</taxon>
        <taxon>rosids</taxon>
        <taxon>fabids</taxon>
        <taxon>Fabales</taxon>
        <taxon>Fabaceae</taxon>
        <taxon>Papilionoideae</taxon>
        <taxon>50 kb inversion clade</taxon>
        <taxon>dalbergioids sensu lato</taxon>
        <taxon>Dalbergieae</taxon>
        <taxon>Pterocarpus clade</taxon>
        <taxon>Stylosanthes</taxon>
    </lineage>
</organism>
<dbReference type="EMBL" id="JASCZI010092118">
    <property type="protein sequence ID" value="MED6151897.1"/>
    <property type="molecule type" value="Genomic_DNA"/>
</dbReference>
<name>A0ABU6TSP7_9FABA</name>